<evidence type="ECO:0000313" key="2">
    <source>
        <dbReference type="Proteomes" id="UP000826212"/>
    </source>
</evidence>
<gene>
    <name evidence="1" type="ORF">K4L44_13350</name>
</gene>
<sequence length="583" mass="63624">MKQFNFRSLGAIALATMLLTGCASLKKMKKNADKITYDVTPEILESHGGNVDVAIQGRIPESYFVKGATVKATPVFVYEGGEQAFKPYSLQGEKVDGNAKVIPYSKGGSFSYKGAVPFVEGMRKGDLEVRIVASKGSKSVTFDPIKVAEGTIATSTLLENSPASIVGIQKEKNTTGVYDPAIDQFQRVVPDSYRADLMYLINSAYVRGHELKKEDVKELTNYIKAAYGDEKKELKDVEISAYASPDGALDLNENLAKNREKSASKYVNRQLKRNKIDTDVTGRFTPEDWEGFKELVEASNIPDKQLILRVLAMYNDPEVRDREIKNISEAFTVLADKVLPKLRRAKITASVDVIGKSDEEIAALASSDASKLNQAELLYAATLTSDKNQQMAIYNAFIKNYSNDWRGFNNLGMVQMQNGDVDAASKNFNKADQLDPKNPVVMNNLGAVALSNGDVAKAEKLFGAANGAGGQVDYNLGVVAVKKGDYDAAVKYFGKCTCVNAALAQMLAGDNNGALRTLNSNKSDDALVDYLKAVIGARTAKTTLLYASLRDAVAKDAKYKSLAQTDLEFAKYFDDAKFKDIVK</sequence>
<keyword evidence="2" id="KW-1185">Reference proteome</keyword>
<dbReference type="EMBL" id="CP081303">
    <property type="protein sequence ID" value="QZE13553.1"/>
    <property type="molecule type" value="Genomic_DNA"/>
</dbReference>
<reference evidence="1" key="1">
    <citation type="submission" date="2021-08" db="EMBL/GenBank/DDBJ databases">
        <title>Novel anaerobic bacterium isolated from sea squirt in East Sea, Republic of Korea.</title>
        <authorList>
            <person name="Nguyen T.H."/>
            <person name="Li Z."/>
            <person name="Lee Y.-J."/>
            <person name="Ko J."/>
            <person name="Kim S.-G."/>
        </authorList>
    </citation>
    <scope>NUCLEOTIDE SEQUENCE</scope>
    <source>
        <strain evidence="1">KCTC 25031</strain>
    </source>
</reference>
<name>A0AC61NDE4_9BACT</name>
<accession>A0AC61NDE4</accession>
<evidence type="ECO:0000313" key="1">
    <source>
        <dbReference type="EMBL" id="QZE13553.1"/>
    </source>
</evidence>
<organism evidence="1 2">
    <name type="scientific">Halosquirtibacter laminarini</name>
    <dbReference type="NCBI Taxonomy" id="3374600"/>
    <lineage>
        <taxon>Bacteria</taxon>
        <taxon>Pseudomonadati</taxon>
        <taxon>Bacteroidota</taxon>
        <taxon>Bacteroidia</taxon>
        <taxon>Marinilabiliales</taxon>
        <taxon>Prolixibacteraceae</taxon>
        <taxon>Halosquirtibacter</taxon>
    </lineage>
</organism>
<protein>
    <submittedName>
        <fullName evidence="1">Uncharacterized protein</fullName>
    </submittedName>
</protein>
<proteinExistence type="predicted"/>
<dbReference type="Proteomes" id="UP000826212">
    <property type="component" value="Chromosome"/>
</dbReference>